<organism evidence="2 3">
    <name type="scientific">Phragmitibacter flavus</name>
    <dbReference type="NCBI Taxonomy" id="2576071"/>
    <lineage>
        <taxon>Bacteria</taxon>
        <taxon>Pseudomonadati</taxon>
        <taxon>Verrucomicrobiota</taxon>
        <taxon>Verrucomicrobiia</taxon>
        <taxon>Verrucomicrobiales</taxon>
        <taxon>Verrucomicrobiaceae</taxon>
        <taxon>Phragmitibacter</taxon>
    </lineage>
</organism>
<accession>A0A5R8KEZ0</accession>
<reference evidence="2 3" key="1">
    <citation type="submission" date="2019-05" db="EMBL/GenBank/DDBJ databases">
        <title>Verrucobacter flavum gen. nov., sp. nov. a new member of the family Verrucomicrobiaceae.</title>
        <authorList>
            <person name="Szuroczki S."/>
            <person name="Abbaszade G."/>
            <person name="Szabo A."/>
            <person name="Felfoldi T."/>
            <person name="Schumann P."/>
            <person name="Boka K."/>
            <person name="Keki Z."/>
            <person name="Toumi M."/>
            <person name="Toth E."/>
        </authorList>
    </citation>
    <scope>NUCLEOTIDE SEQUENCE [LARGE SCALE GENOMIC DNA]</scope>
    <source>
        <strain evidence="2 3">MG-N-17</strain>
    </source>
</reference>
<feature type="chain" id="PRO_5024466628" evidence="1">
    <location>
        <begin position="20"/>
        <end position="215"/>
    </location>
</feature>
<name>A0A5R8KEZ0_9BACT</name>
<proteinExistence type="predicted"/>
<protein>
    <submittedName>
        <fullName evidence="2">Uncharacterized protein</fullName>
    </submittedName>
</protein>
<dbReference type="EMBL" id="VAUV01000007">
    <property type="protein sequence ID" value="TLD70852.1"/>
    <property type="molecule type" value="Genomic_DNA"/>
</dbReference>
<evidence type="ECO:0000313" key="2">
    <source>
        <dbReference type="EMBL" id="TLD70852.1"/>
    </source>
</evidence>
<feature type="signal peptide" evidence="1">
    <location>
        <begin position="1"/>
        <end position="19"/>
    </location>
</feature>
<dbReference type="Proteomes" id="UP000306196">
    <property type="component" value="Unassembled WGS sequence"/>
</dbReference>
<dbReference type="AlphaFoldDB" id="A0A5R8KEZ0"/>
<gene>
    <name evidence="2" type="ORF">FEM03_11130</name>
</gene>
<comment type="caution">
    <text evidence="2">The sequence shown here is derived from an EMBL/GenBank/DDBJ whole genome shotgun (WGS) entry which is preliminary data.</text>
</comment>
<evidence type="ECO:0000256" key="1">
    <source>
        <dbReference type="SAM" id="SignalP"/>
    </source>
</evidence>
<evidence type="ECO:0000313" key="3">
    <source>
        <dbReference type="Proteomes" id="UP000306196"/>
    </source>
</evidence>
<dbReference type="OrthoDB" id="10020291at2"/>
<dbReference type="RefSeq" id="WP_138086322.1">
    <property type="nucleotide sequence ID" value="NZ_VAUV01000007.1"/>
</dbReference>
<sequence length="215" mass="24719">MRPLFCILILLLVTHNAAAQETTWPKLVVHNATYHNARLLKVEPDGIRIMHDTGASKIEFENLPTDLQQTFNLQPDQAIEHRTALAKTRKEEFENAERIRKILRKKELETVHFSQLKYRYMVVQITHVYPDGSLLCHRYHEGGPVGETARVVNALRKPCQRVYHVPSYVEWDKPLYVTGVKTHHAEGDILRGRAARAGSKEIDGRTLPWIVSQSN</sequence>
<keyword evidence="3" id="KW-1185">Reference proteome</keyword>
<keyword evidence="1" id="KW-0732">Signal</keyword>